<comment type="caution">
    <text evidence="1">The sequence shown here is derived from an EMBL/GenBank/DDBJ whole genome shotgun (WGS) entry which is preliminary data.</text>
</comment>
<dbReference type="EMBL" id="AZFH01000010">
    <property type="protein sequence ID" value="KRL84361.1"/>
    <property type="molecule type" value="Genomic_DNA"/>
</dbReference>
<dbReference type="Proteomes" id="UP000051048">
    <property type="component" value="Unassembled WGS sequence"/>
</dbReference>
<dbReference type="AlphaFoldDB" id="A0A0R1TSX4"/>
<dbReference type="RefSeq" id="WP_023859295.1">
    <property type="nucleotide sequence ID" value="NZ_AZFH01000010.1"/>
</dbReference>
<evidence type="ECO:0000313" key="1">
    <source>
        <dbReference type="EMBL" id="KRL84361.1"/>
    </source>
</evidence>
<name>A0A0R1TSX4_9LACO</name>
<protein>
    <submittedName>
        <fullName evidence="1">Uncharacterized protein</fullName>
    </submittedName>
</protein>
<reference evidence="1 2" key="1">
    <citation type="journal article" date="2015" name="Genome Announc.">
        <title>Expanding the biotechnology potential of lactobacilli through comparative genomics of 213 strains and associated genera.</title>
        <authorList>
            <person name="Sun Z."/>
            <person name="Harris H.M."/>
            <person name="McCann A."/>
            <person name="Guo C."/>
            <person name="Argimon S."/>
            <person name="Zhang W."/>
            <person name="Yang X."/>
            <person name="Jeffery I.B."/>
            <person name="Cooney J.C."/>
            <person name="Kagawa T.F."/>
            <person name="Liu W."/>
            <person name="Song Y."/>
            <person name="Salvetti E."/>
            <person name="Wrobel A."/>
            <person name="Rasinkangas P."/>
            <person name="Parkhill J."/>
            <person name="Rea M.C."/>
            <person name="O'Sullivan O."/>
            <person name="Ritari J."/>
            <person name="Douillard F.P."/>
            <person name="Paul Ross R."/>
            <person name="Yang R."/>
            <person name="Briner A.E."/>
            <person name="Felis G.E."/>
            <person name="de Vos W.M."/>
            <person name="Barrangou R."/>
            <person name="Klaenhammer T.R."/>
            <person name="Caufield P.W."/>
            <person name="Cui Y."/>
            <person name="Zhang H."/>
            <person name="O'Toole P.W."/>
        </authorList>
    </citation>
    <scope>NUCLEOTIDE SEQUENCE [LARGE SCALE GENOMIC DNA]</scope>
    <source>
        <strain evidence="1 2">DSM 15833</strain>
    </source>
</reference>
<gene>
    <name evidence="1" type="ORF">FC36_GL000284</name>
</gene>
<dbReference type="PATRIC" id="fig|1423740.3.peg.307"/>
<evidence type="ECO:0000313" key="2">
    <source>
        <dbReference type="Proteomes" id="UP000051048"/>
    </source>
</evidence>
<organism evidence="1 2">
    <name type="scientific">Ligilactobacillus equi DSM 15833 = JCM 10991</name>
    <dbReference type="NCBI Taxonomy" id="1423740"/>
    <lineage>
        <taxon>Bacteria</taxon>
        <taxon>Bacillati</taxon>
        <taxon>Bacillota</taxon>
        <taxon>Bacilli</taxon>
        <taxon>Lactobacillales</taxon>
        <taxon>Lactobacillaceae</taxon>
        <taxon>Ligilactobacillus</taxon>
    </lineage>
</organism>
<dbReference type="STRING" id="1423740.FC36_GL000284"/>
<sequence length="214" mass="25105">MLTTTFKDLSEQIRFEYCDDLDDFLVAKNPVLRHQETDNYHLLTLTGIELLNAFGNTPETRKELTQLIRKSSNDKKSGFMPYGVYVCTIDNDNKIYYLDYISTNAIACSVPHRVNDEFSADIASLLTYWLDYINLERLHPLFQKFFKEHLNMGFEHIELKIVKDQLKIDVFTTLKQKVNKKAYRKILPKVFGTGNYKLEELASTYQKLTLYVDF</sequence>
<proteinExistence type="predicted"/>
<accession>A0A0R1TSX4</accession>